<organism evidence="2 3">
    <name type="scientific">Microbulbifer rhizosphaerae</name>
    <dbReference type="NCBI Taxonomy" id="1562603"/>
    <lineage>
        <taxon>Bacteria</taxon>
        <taxon>Pseudomonadati</taxon>
        <taxon>Pseudomonadota</taxon>
        <taxon>Gammaproteobacteria</taxon>
        <taxon>Cellvibrionales</taxon>
        <taxon>Microbulbiferaceae</taxon>
        <taxon>Microbulbifer</taxon>
    </lineage>
</organism>
<dbReference type="AlphaFoldDB" id="A0A7W4WAV0"/>
<comment type="caution">
    <text evidence="2">The sequence shown here is derived from an EMBL/GenBank/DDBJ whole genome shotgun (WGS) entry which is preliminary data.</text>
</comment>
<dbReference type="Proteomes" id="UP000535937">
    <property type="component" value="Unassembled WGS sequence"/>
</dbReference>
<dbReference type="EMBL" id="JACHWZ010000006">
    <property type="protein sequence ID" value="MBB3060829.1"/>
    <property type="molecule type" value="Genomic_DNA"/>
</dbReference>
<keyword evidence="1" id="KW-0472">Membrane</keyword>
<evidence type="ECO:0000313" key="3">
    <source>
        <dbReference type="Proteomes" id="UP000535937"/>
    </source>
</evidence>
<keyword evidence="1" id="KW-0812">Transmembrane</keyword>
<name>A0A7W4WAV0_9GAMM</name>
<feature type="transmembrane region" description="Helical" evidence="1">
    <location>
        <begin position="18"/>
        <end position="37"/>
    </location>
</feature>
<keyword evidence="3" id="KW-1185">Reference proteome</keyword>
<proteinExistence type="predicted"/>
<sequence length="38" mass="4493">MKRAKKNRRQLERSVQIFWGWVLLVGLFAVVLMYTALA</sequence>
<gene>
    <name evidence="2" type="ORF">FHS09_001649</name>
</gene>
<keyword evidence="1" id="KW-1133">Transmembrane helix</keyword>
<accession>A0A7W4WAV0</accession>
<reference evidence="2 3" key="1">
    <citation type="submission" date="2020-08" db="EMBL/GenBank/DDBJ databases">
        <title>Genomic Encyclopedia of Type Strains, Phase III (KMG-III): the genomes of soil and plant-associated and newly described type strains.</title>
        <authorList>
            <person name="Whitman W."/>
        </authorList>
    </citation>
    <scope>NUCLEOTIDE SEQUENCE [LARGE SCALE GENOMIC DNA]</scope>
    <source>
        <strain evidence="2 3">CECT 8799</strain>
    </source>
</reference>
<evidence type="ECO:0000313" key="2">
    <source>
        <dbReference type="EMBL" id="MBB3060829.1"/>
    </source>
</evidence>
<protein>
    <submittedName>
        <fullName evidence="2">Magnesium-transporting ATPase (P-type)</fullName>
    </submittedName>
</protein>
<evidence type="ECO:0000256" key="1">
    <source>
        <dbReference type="SAM" id="Phobius"/>
    </source>
</evidence>